<sequence length="54" mass="5825">MLELGEHVCRAVKPSRSSPGRHRPVISRSDYPRVSCGDARRGGAAAVLTKLGEH</sequence>
<evidence type="ECO:0000313" key="3">
    <source>
        <dbReference type="Proteomes" id="UP000188532"/>
    </source>
</evidence>
<comment type="caution">
    <text evidence="2">The sequence shown here is derived from an EMBL/GenBank/DDBJ whole genome shotgun (WGS) entry which is preliminary data.</text>
</comment>
<dbReference type="AlphaFoldDB" id="A0A1V3WAY1"/>
<proteinExistence type="predicted"/>
<protein>
    <submittedName>
        <fullName evidence="2">Uncharacterized protein</fullName>
    </submittedName>
</protein>
<gene>
    <name evidence="2" type="ORF">BZL29_8412</name>
</gene>
<reference evidence="2 3" key="1">
    <citation type="submission" date="2017-02" db="EMBL/GenBank/DDBJ databases">
        <title>Complete genome sequences of Mycobacterium kansasii strains isolated from rhesus macaques.</title>
        <authorList>
            <person name="Panda A."/>
            <person name="Nagaraj S."/>
            <person name="Zhao X."/>
            <person name="Tettelin H."/>
            <person name="Detolla L.J."/>
        </authorList>
    </citation>
    <scope>NUCLEOTIDE SEQUENCE [LARGE SCALE GENOMIC DNA]</scope>
    <source>
        <strain evidence="2 3">11-3469</strain>
    </source>
</reference>
<name>A0A1V3WAY1_MYCKA</name>
<dbReference type="Proteomes" id="UP000188532">
    <property type="component" value="Unassembled WGS sequence"/>
</dbReference>
<organism evidence="2 3">
    <name type="scientific">Mycobacterium kansasii</name>
    <dbReference type="NCBI Taxonomy" id="1768"/>
    <lineage>
        <taxon>Bacteria</taxon>
        <taxon>Bacillati</taxon>
        <taxon>Actinomycetota</taxon>
        <taxon>Actinomycetes</taxon>
        <taxon>Mycobacteriales</taxon>
        <taxon>Mycobacteriaceae</taxon>
        <taxon>Mycobacterium</taxon>
    </lineage>
</organism>
<dbReference type="EMBL" id="MVBN01000015">
    <property type="protein sequence ID" value="OOK63918.1"/>
    <property type="molecule type" value="Genomic_DNA"/>
</dbReference>
<feature type="region of interest" description="Disordered" evidence="1">
    <location>
        <begin position="13"/>
        <end position="34"/>
    </location>
</feature>
<evidence type="ECO:0000256" key="1">
    <source>
        <dbReference type="SAM" id="MobiDB-lite"/>
    </source>
</evidence>
<accession>A0A1V3WAY1</accession>
<evidence type="ECO:0000313" key="2">
    <source>
        <dbReference type="EMBL" id="OOK63918.1"/>
    </source>
</evidence>